<dbReference type="EMBL" id="JACHHY010000002">
    <property type="protein sequence ID" value="MBB5017110.1"/>
    <property type="molecule type" value="Genomic_DNA"/>
</dbReference>
<dbReference type="GO" id="GO:0000271">
    <property type="term" value="P:polysaccharide biosynthetic process"/>
    <property type="evidence" value="ECO:0007669"/>
    <property type="project" value="TreeGrafter"/>
</dbReference>
<dbReference type="CDD" id="cd00438">
    <property type="entry name" value="cupin_RmlC"/>
    <property type="match status" value="1"/>
</dbReference>
<evidence type="ECO:0000256" key="1">
    <source>
        <dbReference type="ARBA" id="ARBA00001298"/>
    </source>
</evidence>
<evidence type="ECO:0000256" key="6">
    <source>
        <dbReference type="PIRSR" id="PIRSR600888-3"/>
    </source>
</evidence>
<dbReference type="InterPro" id="IPR000888">
    <property type="entry name" value="RmlC-like"/>
</dbReference>
<evidence type="ECO:0000313" key="9">
    <source>
        <dbReference type="Proteomes" id="UP000575898"/>
    </source>
</evidence>
<gene>
    <name evidence="8" type="ORF">HNQ59_000372</name>
</gene>
<comment type="similarity">
    <text evidence="7">Belongs to the dTDP-4-dehydrorhamnose 3,5-epimerase family.</text>
</comment>
<dbReference type="EC" id="5.1.3.13" evidence="3 7"/>
<comment type="pathway">
    <text evidence="7">Carbohydrate biosynthesis; dTDP-L-rhamnose biosynthesis.</text>
</comment>
<sequence length="181" mass="20454">MQVITTRIPDVKVLAPKVFGDERGFFFESFNERLFRELTGVITPFVQDNHSRSAKGVLRGLHYQIQHAQGKLVRVVVGEVFDVAVDIRRSSATFGQWVGQTLSAENKHMMWVPPGFAHGFIVVSDVAEFLYKTTDYWYPEHERAIAWNDPQLSIPWPLEGEPTLSAKDLAGVPLAHAEVYS</sequence>
<dbReference type="Gene3D" id="2.60.120.10">
    <property type="entry name" value="Jelly Rolls"/>
    <property type="match status" value="1"/>
</dbReference>
<evidence type="ECO:0000313" key="8">
    <source>
        <dbReference type="EMBL" id="MBB5017110.1"/>
    </source>
</evidence>
<reference evidence="8 9" key="1">
    <citation type="submission" date="2020-08" db="EMBL/GenBank/DDBJ databases">
        <title>Genomic Encyclopedia of Type Strains, Phase IV (KMG-IV): sequencing the most valuable type-strain genomes for metagenomic binning, comparative biology and taxonomic classification.</title>
        <authorList>
            <person name="Goeker M."/>
        </authorList>
    </citation>
    <scope>NUCLEOTIDE SEQUENCE [LARGE SCALE GENOMIC DNA]</scope>
    <source>
        <strain evidence="8 9">DSM 27165</strain>
    </source>
</reference>
<feature type="active site" description="Proton donor" evidence="5">
    <location>
        <position position="131"/>
    </location>
</feature>
<dbReference type="RefSeq" id="WP_184034439.1">
    <property type="nucleotide sequence ID" value="NZ_JACHHY010000002.1"/>
</dbReference>
<evidence type="ECO:0000256" key="2">
    <source>
        <dbReference type="ARBA" id="ARBA00001997"/>
    </source>
</evidence>
<dbReference type="GO" id="GO:0005829">
    <property type="term" value="C:cytosol"/>
    <property type="evidence" value="ECO:0007669"/>
    <property type="project" value="TreeGrafter"/>
</dbReference>
<dbReference type="PANTHER" id="PTHR21047:SF2">
    <property type="entry name" value="THYMIDINE DIPHOSPHO-4-KETO-RHAMNOSE 3,5-EPIMERASE"/>
    <property type="match status" value="1"/>
</dbReference>
<keyword evidence="7 8" id="KW-0413">Isomerase</keyword>
<evidence type="ECO:0000256" key="5">
    <source>
        <dbReference type="PIRSR" id="PIRSR600888-1"/>
    </source>
</evidence>
<comment type="caution">
    <text evidence="8">The sequence shown here is derived from an EMBL/GenBank/DDBJ whole genome shotgun (WGS) entry which is preliminary data.</text>
</comment>
<dbReference type="PANTHER" id="PTHR21047">
    <property type="entry name" value="DTDP-6-DEOXY-D-GLUCOSE-3,5 EPIMERASE"/>
    <property type="match status" value="1"/>
</dbReference>
<name>A0A840MFD2_9PROT</name>
<comment type="catalytic activity">
    <reaction evidence="1 7">
        <text>dTDP-4-dehydro-6-deoxy-alpha-D-glucose = dTDP-4-dehydro-beta-L-rhamnose</text>
        <dbReference type="Rhea" id="RHEA:16969"/>
        <dbReference type="ChEBI" id="CHEBI:57649"/>
        <dbReference type="ChEBI" id="CHEBI:62830"/>
        <dbReference type="EC" id="5.1.3.13"/>
    </reaction>
</comment>
<dbReference type="UniPathway" id="UPA00124"/>
<proteinExistence type="inferred from homology"/>
<comment type="function">
    <text evidence="2 7">Catalyzes the epimerization of the C3' and C5'positions of dTDP-6-deoxy-D-xylo-4-hexulose, forming dTDP-6-deoxy-L-lyxo-4-hexulose.</text>
</comment>
<keyword evidence="9" id="KW-1185">Reference proteome</keyword>
<protein>
    <recommendedName>
        <fullName evidence="4 7">dTDP-4-dehydrorhamnose 3,5-epimerase</fullName>
        <ecNumber evidence="3 7">5.1.3.13</ecNumber>
    </recommendedName>
    <alternativeName>
        <fullName evidence="7">Thymidine diphospho-4-keto-rhamnose 3,5-epimerase</fullName>
    </alternativeName>
</protein>
<evidence type="ECO:0000256" key="3">
    <source>
        <dbReference type="ARBA" id="ARBA00012098"/>
    </source>
</evidence>
<dbReference type="Proteomes" id="UP000575898">
    <property type="component" value="Unassembled WGS sequence"/>
</dbReference>
<comment type="subunit">
    <text evidence="7">Homodimer.</text>
</comment>
<dbReference type="InterPro" id="IPR011051">
    <property type="entry name" value="RmlC_Cupin_sf"/>
</dbReference>
<dbReference type="GO" id="GO:0019305">
    <property type="term" value="P:dTDP-rhamnose biosynthetic process"/>
    <property type="evidence" value="ECO:0007669"/>
    <property type="project" value="UniProtKB-UniRule"/>
</dbReference>
<dbReference type="SUPFAM" id="SSF51182">
    <property type="entry name" value="RmlC-like cupins"/>
    <property type="match status" value="1"/>
</dbReference>
<accession>A0A840MFD2</accession>
<dbReference type="AlphaFoldDB" id="A0A840MFD2"/>
<dbReference type="NCBIfam" id="TIGR01221">
    <property type="entry name" value="rmlC"/>
    <property type="match status" value="1"/>
</dbReference>
<evidence type="ECO:0000256" key="4">
    <source>
        <dbReference type="ARBA" id="ARBA00019595"/>
    </source>
</evidence>
<dbReference type="GO" id="GO:0008830">
    <property type="term" value="F:dTDP-4-dehydrorhamnose 3,5-epimerase activity"/>
    <property type="evidence" value="ECO:0007669"/>
    <property type="project" value="UniProtKB-UniRule"/>
</dbReference>
<dbReference type="Pfam" id="PF00908">
    <property type="entry name" value="dTDP_sugar_isom"/>
    <property type="match status" value="1"/>
</dbReference>
<evidence type="ECO:0000256" key="7">
    <source>
        <dbReference type="RuleBase" id="RU364069"/>
    </source>
</evidence>
<dbReference type="InterPro" id="IPR014710">
    <property type="entry name" value="RmlC-like_jellyroll"/>
</dbReference>
<feature type="active site" description="Proton acceptor" evidence="5">
    <location>
        <position position="62"/>
    </location>
</feature>
<organism evidence="8 9">
    <name type="scientific">Chitinivorax tropicus</name>
    <dbReference type="NCBI Taxonomy" id="714531"/>
    <lineage>
        <taxon>Bacteria</taxon>
        <taxon>Pseudomonadati</taxon>
        <taxon>Pseudomonadota</taxon>
        <taxon>Betaproteobacteria</taxon>
        <taxon>Chitinivorax</taxon>
    </lineage>
</organism>
<feature type="site" description="Participates in a stacking interaction with the thymidine ring of dTDP-4-oxo-6-deoxyglucose" evidence="6">
    <location>
        <position position="137"/>
    </location>
</feature>